<dbReference type="EMBL" id="CP001964">
    <property type="protein sequence ID" value="ADG74037.1"/>
    <property type="molecule type" value="Genomic_DNA"/>
</dbReference>
<feature type="compositionally biased region" description="Low complexity" evidence="1">
    <location>
        <begin position="32"/>
        <end position="68"/>
    </location>
</feature>
<dbReference type="HOGENOM" id="CLU_1445237_0_0_11"/>
<keyword evidence="2" id="KW-0732">Signal</keyword>
<evidence type="ECO:0000256" key="1">
    <source>
        <dbReference type="SAM" id="MobiDB-lite"/>
    </source>
</evidence>
<evidence type="ECO:0008006" key="5">
    <source>
        <dbReference type="Google" id="ProtNLM"/>
    </source>
</evidence>
<accession>D5ULJ5</accession>
<feature type="signal peptide" evidence="2">
    <location>
        <begin position="1"/>
        <end position="29"/>
    </location>
</feature>
<gene>
    <name evidence="3" type="ordered locus">Cfla_1133</name>
</gene>
<evidence type="ECO:0000313" key="3">
    <source>
        <dbReference type="EMBL" id="ADG74037.1"/>
    </source>
</evidence>
<dbReference type="KEGG" id="cfl:Cfla_1133"/>
<dbReference type="eggNOG" id="ENOG5033X6X">
    <property type="taxonomic scope" value="Bacteria"/>
</dbReference>
<proteinExistence type="predicted"/>
<dbReference type="STRING" id="446466.Cfla_1133"/>
<dbReference type="RefSeq" id="WP_013116371.1">
    <property type="nucleotide sequence ID" value="NC_014151.1"/>
</dbReference>
<feature type="region of interest" description="Disordered" evidence="1">
    <location>
        <begin position="32"/>
        <end position="77"/>
    </location>
</feature>
<evidence type="ECO:0000313" key="4">
    <source>
        <dbReference type="Proteomes" id="UP000000849"/>
    </source>
</evidence>
<evidence type="ECO:0000256" key="2">
    <source>
        <dbReference type="SAM" id="SignalP"/>
    </source>
</evidence>
<dbReference type="AlphaFoldDB" id="D5ULJ5"/>
<feature type="chain" id="PRO_5039119110" description="Lipoprotein" evidence="2">
    <location>
        <begin position="30"/>
        <end position="187"/>
    </location>
</feature>
<organism evidence="3 4">
    <name type="scientific">Cellulomonas flavigena (strain ATCC 482 / DSM 20109 / BCRC 11376 / JCM 18109 / NBRC 3775 / NCIMB 8073 / NRS 134)</name>
    <dbReference type="NCBI Taxonomy" id="446466"/>
    <lineage>
        <taxon>Bacteria</taxon>
        <taxon>Bacillati</taxon>
        <taxon>Actinomycetota</taxon>
        <taxon>Actinomycetes</taxon>
        <taxon>Micrococcales</taxon>
        <taxon>Cellulomonadaceae</taxon>
        <taxon>Cellulomonas</taxon>
    </lineage>
</organism>
<dbReference type="OrthoDB" id="4829006at2"/>
<protein>
    <recommendedName>
        <fullName evidence="5">Lipoprotein</fullName>
    </recommendedName>
</protein>
<keyword evidence="4" id="KW-1185">Reference proteome</keyword>
<dbReference type="Proteomes" id="UP000000849">
    <property type="component" value="Chromosome"/>
</dbReference>
<name>D5ULJ5_CELFN</name>
<sequence length="187" mass="18761">MSHSPAARRPSSLLVAPLVAVALLSACTAGDTPDPVASAAAPTATASSGASPTAEPTAGPPAGEAGTELPLGDGGPEASFQTWLAASRAPVADVACSYMTPELADRMVAEIAAQGLPVTDCPALIDLTAGLYAASGQSAETAVEVVEQTDDMAVLHVVYTEGSSCGRVVMVPSDGHWVLDERSKEEC</sequence>
<reference evidence="3 4" key="1">
    <citation type="journal article" date="2010" name="Stand. Genomic Sci.">
        <title>Complete genome sequence of Cellulomonas flavigena type strain (134).</title>
        <authorList>
            <person name="Abt B."/>
            <person name="Foster B."/>
            <person name="Lapidus A."/>
            <person name="Clum A."/>
            <person name="Sun H."/>
            <person name="Pukall R."/>
            <person name="Lucas S."/>
            <person name="Glavina Del Rio T."/>
            <person name="Nolan M."/>
            <person name="Tice H."/>
            <person name="Cheng J.F."/>
            <person name="Pitluck S."/>
            <person name="Liolios K."/>
            <person name="Ivanova N."/>
            <person name="Mavromatis K."/>
            <person name="Ovchinnikova G."/>
            <person name="Pati A."/>
            <person name="Goodwin L."/>
            <person name="Chen A."/>
            <person name="Palaniappan K."/>
            <person name="Land M."/>
            <person name="Hauser L."/>
            <person name="Chang Y.J."/>
            <person name="Jeffries C.D."/>
            <person name="Rohde M."/>
            <person name="Goker M."/>
            <person name="Woyke T."/>
            <person name="Bristow J."/>
            <person name="Eisen J.A."/>
            <person name="Markowitz V."/>
            <person name="Hugenholtz P."/>
            <person name="Kyrpides N.C."/>
            <person name="Klenk H.P."/>
        </authorList>
    </citation>
    <scope>NUCLEOTIDE SEQUENCE [LARGE SCALE GENOMIC DNA]</scope>
    <source>
        <strain evidence="4">ATCC 482 / DSM 20109 / BCRC 11376 / JCM 18109 / NBRC 3775 / NCIMB 8073 / NRS 134</strain>
    </source>
</reference>